<proteinExistence type="predicted"/>
<dbReference type="EMBL" id="PDOB01000009">
    <property type="protein sequence ID" value="PIL40377.1"/>
    <property type="molecule type" value="Genomic_DNA"/>
</dbReference>
<evidence type="ECO:0008006" key="3">
    <source>
        <dbReference type="Google" id="ProtNLM"/>
    </source>
</evidence>
<dbReference type="PANTHER" id="PTHR36849:SF1">
    <property type="entry name" value="CYTOPLASMIC PROTEIN"/>
    <property type="match status" value="1"/>
</dbReference>
<dbReference type="PANTHER" id="PTHR36849">
    <property type="entry name" value="CYTOPLASMIC PROTEIN-RELATED"/>
    <property type="match status" value="1"/>
</dbReference>
<dbReference type="AlphaFoldDB" id="A0A2G8T2U5"/>
<dbReference type="InterPro" id="IPR052552">
    <property type="entry name" value="YeaO-like"/>
</dbReference>
<reference evidence="1 2" key="1">
    <citation type="submission" date="2017-10" db="EMBL/GenBank/DDBJ databases">
        <title>Massilia psychrophilum sp. nov., a novel purple-pigmented bacterium isolated from Tianshan glacier, Xinjiang Municipality, China.</title>
        <authorList>
            <person name="Wang H."/>
        </authorList>
    </citation>
    <scope>NUCLEOTIDE SEQUENCE [LARGE SCALE GENOMIC DNA]</scope>
    <source>
        <strain evidence="1 2">JCM 30813</strain>
    </source>
</reference>
<dbReference type="OrthoDB" id="9790745at2"/>
<sequence length="128" mass="14653">MSSRIKVDNVRLKRAYEPPAHDDGTRVLIDRLWPRGVTKVDAALDHWTKELAPSTALRKWFAHDPARWPEFCALYAKEVRQHEGALRELRALARTGRITLVYSAHDEVHNDAVALRAFLLGRKMKTTG</sequence>
<evidence type="ECO:0000313" key="2">
    <source>
        <dbReference type="Proteomes" id="UP000228593"/>
    </source>
</evidence>
<gene>
    <name evidence="1" type="ORF">CR103_08150</name>
</gene>
<dbReference type="Pfam" id="PF22752">
    <property type="entry name" value="DUF488-N3i"/>
    <property type="match status" value="1"/>
</dbReference>
<keyword evidence="2" id="KW-1185">Reference proteome</keyword>
<comment type="caution">
    <text evidence="1">The sequence shown here is derived from an EMBL/GenBank/DDBJ whole genome shotgun (WGS) entry which is preliminary data.</text>
</comment>
<name>A0A2G8T2U5_9BURK</name>
<dbReference type="RefSeq" id="WP_099915483.1">
    <property type="nucleotide sequence ID" value="NZ_BMHS01000013.1"/>
</dbReference>
<protein>
    <recommendedName>
        <fullName evidence="3">DUF488 domain-containing protein</fullName>
    </recommendedName>
</protein>
<evidence type="ECO:0000313" key="1">
    <source>
        <dbReference type="EMBL" id="PIL40377.1"/>
    </source>
</evidence>
<organism evidence="1 2">
    <name type="scientific">Massilia psychrophila</name>
    <dbReference type="NCBI Taxonomy" id="1603353"/>
    <lineage>
        <taxon>Bacteria</taxon>
        <taxon>Pseudomonadati</taxon>
        <taxon>Pseudomonadota</taxon>
        <taxon>Betaproteobacteria</taxon>
        <taxon>Burkholderiales</taxon>
        <taxon>Oxalobacteraceae</taxon>
        <taxon>Telluria group</taxon>
        <taxon>Massilia</taxon>
    </lineage>
</organism>
<dbReference type="Proteomes" id="UP000228593">
    <property type="component" value="Unassembled WGS sequence"/>
</dbReference>
<accession>A0A2G8T2U5</accession>